<comment type="similarity">
    <text evidence="5 14">In the C-terminal section; belongs to the HTP reductase family.</text>
</comment>
<keyword evidence="21" id="KW-1185">Reference proteome</keyword>
<protein>
    <recommendedName>
        <fullName evidence="14">Riboflavin biosynthesis protein RibD</fullName>
    </recommendedName>
    <domain>
        <recommendedName>
            <fullName evidence="14">Diaminohydroxyphosphoribosylaminopyrimidine deaminase</fullName>
            <shortName evidence="14">DRAP deaminase</shortName>
            <ecNumber evidence="14">3.5.4.26</ecNumber>
        </recommendedName>
        <alternativeName>
            <fullName evidence="14">Riboflavin-specific deaminase</fullName>
        </alternativeName>
    </domain>
    <domain>
        <recommendedName>
            <fullName evidence="14">5-amino-6-(5-phosphoribosylamino)uracil reductase</fullName>
            <ecNumber evidence="14">1.1.1.193</ecNumber>
        </recommendedName>
        <alternativeName>
            <fullName evidence="14">HTP reductase</fullName>
        </alternativeName>
    </domain>
</protein>
<evidence type="ECO:0000256" key="4">
    <source>
        <dbReference type="ARBA" id="ARBA00005259"/>
    </source>
</evidence>
<accession>A0A4R9BU52</accession>
<dbReference type="InterPro" id="IPR002734">
    <property type="entry name" value="RibDG_C"/>
</dbReference>
<proteinExistence type="inferred from homology"/>
<comment type="pathway">
    <text evidence="2 14">Cofactor biosynthesis; riboflavin biosynthesis; 5-amino-6-(D-ribitylamino)uracil from GTP: step 2/4.</text>
</comment>
<evidence type="ECO:0000256" key="10">
    <source>
        <dbReference type="ARBA" id="ARBA00023002"/>
    </source>
</evidence>
<comment type="function">
    <text evidence="1 14">Converts 2,5-diamino-6-(ribosylamino)-4(3h)-pyrimidinone 5'-phosphate into 5-amino-6-(ribosylamino)-2,4(1h,3h)-pyrimidinedione 5'-phosphate.</text>
</comment>
<dbReference type="SUPFAM" id="SSF53597">
    <property type="entry name" value="Dihydrofolate reductase-like"/>
    <property type="match status" value="1"/>
</dbReference>
<feature type="active site" description="Proton donor" evidence="15">
    <location>
        <position position="46"/>
    </location>
</feature>
<feature type="region of interest" description="Disordered" evidence="18">
    <location>
        <begin position="331"/>
        <end position="352"/>
    </location>
</feature>
<dbReference type="SUPFAM" id="SSF53927">
    <property type="entry name" value="Cytidine deaminase-like"/>
    <property type="match status" value="1"/>
</dbReference>
<keyword evidence="8 14" id="KW-0862">Zinc</keyword>
<dbReference type="NCBIfam" id="TIGR00326">
    <property type="entry name" value="eubact_ribD"/>
    <property type="match status" value="1"/>
</dbReference>
<organism evidence="20 21">
    <name type="scientific">Cryobacterium lactosi</name>
    <dbReference type="NCBI Taxonomy" id="1259202"/>
    <lineage>
        <taxon>Bacteria</taxon>
        <taxon>Bacillati</taxon>
        <taxon>Actinomycetota</taxon>
        <taxon>Actinomycetes</taxon>
        <taxon>Micrococcales</taxon>
        <taxon>Microbacteriaceae</taxon>
        <taxon>Cryobacterium</taxon>
    </lineage>
</organism>
<evidence type="ECO:0000256" key="5">
    <source>
        <dbReference type="ARBA" id="ARBA00007417"/>
    </source>
</evidence>
<feature type="binding site" evidence="16">
    <location>
        <position position="190"/>
    </location>
    <ligand>
        <name>NADP(+)</name>
        <dbReference type="ChEBI" id="CHEBI:58349"/>
    </ligand>
</feature>
<feature type="binding site" evidence="16">
    <location>
        <position position="198"/>
    </location>
    <ligand>
        <name>substrate</name>
    </ligand>
</feature>
<dbReference type="InterPro" id="IPR024072">
    <property type="entry name" value="DHFR-like_dom_sf"/>
</dbReference>
<dbReference type="InterPro" id="IPR016193">
    <property type="entry name" value="Cytidine_deaminase-like"/>
</dbReference>
<evidence type="ECO:0000256" key="3">
    <source>
        <dbReference type="ARBA" id="ARBA00004910"/>
    </source>
</evidence>
<feature type="binding site" evidence="16">
    <location>
        <position position="178"/>
    </location>
    <ligand>
        <name>substrate</name>
    </ligand>
</feature>
<evidence type="ECO:0000256" key="17">
    <source>
        <dbReference type="PIRSR" id="PIRSR006769-3"/>
    </source>
</evidence>
<evidence type="ECO:0000313" key="21">
    <source>
        <dbReference type="Proteomes" id="UP000298468"/>
    </source>
</evidence>
<evidence type="ECO:0000256" key="6">
    <source>
        <dbReference type="ARBA" id="ARBA00022619"/>
    </source>
</evidence>
<dbReference type="InterPro" id="IPR004794">
    <property type="entry name" value="Eubact_RibD"/>
</dbReference>
<comment type="catalytic activity">
    <reaction evidence="12 14">
        <text>5-amino-6-(5-phospho-D-ribitylamino)uracil + NADP(+) = 5-amino-6-(5-phospho-D-ribosylamino)uracil + NADPH + H(+)</text>
        <dbReference type="Rhea" id="RHEA:17845"/>
        <dbReference type="ChEBI" id="CHEBI:15378"/>
        <dbReference type="ChEBI" id="CHEBI:57783"/>
        <dbReference type="ChEBI" id="CHEBI:58349"/>
        <dbReference type="ChEBI" id="CHEBI:58421"/>
        <dbReference type="ChEBI" id="CHEBI:58453"/>
        <dbReference type="EC" id="1.1.1.193"/>
    </reaction>
</comment>
<evidence type="ECO:0000256" key="8">
    <source>
        <dbReference type="ARBA" id="ARBA00022833"/>
    </source>
</evidence>
<feature type="binding site" evidence="16">
    <location>
        <position position="162"/>
    </location>
    <ligand>
        <name>substrate</name>
    </ligand>
</feature>
<comment type="catalytic activity">
    <reaction evidence="13 14">
        <text>2,5-diamino-6-hydroxy-4-(5-phosphoribosylamino)-pyrimidine + H2O + H(+) = 5-amino-6-(5-phospho-D-ribosylamino)uracil + NH4(+)</text>
        <dbReference type="Rhea" id="RHEA:21868"/>
        <dbReference type="ChEBI" id="CHEBI:15377"/>
        <dbReference type="ChEBI" id="CHEBI:15378"/>
        <dbReference type="ChEBI" id="CHEBI:28938"/>
        <dbReference type="ChEBI" id="CHEBI:58453"/>
        <dbReference type="ChEBI" id="CHEBI:58614"/>
        <dbReference type="EC" id="3.5.4.26"/>
    </reaction>
</comment>
<dbReference type="Proteomes" id="UP000298468">
    <property type="component" value="Unassembled WGS sequence"/>
</dbReference>
<gene>
    <name evidence="20" type="primary">ribD</name>
    <name evidence="20" type="ORF">E3T61_09460</name>
</gene>
<dbReference type="GO" id="GO:0008270">
    <property type="term" value="F:zinc ion binding"/>
    <property type="evidence" value="ECO:0007669"/>
    <property type="project" value="InterPro"/>
</dbReference>
<dbReference type="PIRSF" id="PIRSF006769">
    <property type="entry name" value="RibD"/>
    <property type="match status" value="1"/>
</dbReference>
<feature type="binding site" evidence="16">
    <location>
        <position position="194"/>
    </location>
    <ligand>
        <name>NADP(+)</name>
        <dbReference type="ChEBI" id="CHEBI:58349"/>
    </ligand>
</feature>
<evidence type="ECO:0000256" key="13">
    <source>
        <dbReference type="ARBA" id="ARBA00049886"/>
    </source>
</evidence>
<feature type="binding site" evidence="17">
    <location>
        <position position="79"/>
    </location>
    <ligand>
        <name>Zn(2+)</name>
        <dbReference type="ChEBI" id="CHEBI:29105"/>
        <note>catalytic</note>
    </ligand>
</feature>
<feature type="domain" description="CMP/dCMP-type deaminase" evidence="19">
    <location>
        <begin position="1"/>
        <end position="106"/>
    </location>
</feature>
<comment type="pathway">
    <text evidence="3 14">Cofactor biosynthesis; riboflavin biosynthesis; 5-amino-6-(D-ribitylamino)uracil from GTP: step 3/4.</text>
</comment>
<keyword evidence="9 14" id="KW-0521">NADP</keyword>
<dbReference type="EMBL" id="SOHM01000018">
    <property type="protein sequence ID" value="TFD91155.1"/>
    <property type="molecule type" value="Genomic_DNA"/>
</dbReference>
<keyword evidence="6 14" id="KW-0686">Riboflavin biosynthesis</keyword>
<evidence type="ECO:0000256" key="11">
    <source>
        <dbReference type="ARBA" id="ARBA00023268"/>
    </source>
</evidence>
<feature type="binding site" evidence="16">
    <location>
        <position position="201"/>
    </location>
    <ligand>
        <name>substrate</name>
    </ligand>
</feature>
<dbReference type="Gene3D" id="3.40.430.10">
    <property type="entry name" value="Dihydrofolate Reductase, subunit A"/>
    <property type="match status" value="2"/>
</dbReference>
<keyword evidence="7 14" id="KW-0479">Metal-binding</keyword>
<evidence type="ECO:0000256" key="2">
    <source>
        <dbReference type="ARBA" id="ARBA00004882"/>
    </source>
</evidence>
<evidence type="ECO:0000256" key="7">
    <source>
        <dbReference type="ARBA" id="ARBA00022723"/>
    </source>
</evidence>
<evidence type="ECO:0000256" key="15">
    <source>
        <dbReference type="PIRSR" id="PIRSR006769-1"/>
    </source>
</evidence>
<evidence type="ECO:0000256" key="12">
    <source>
        <dbReference type="ARBA" id="ARBA00049861"/>
    </source>
</evidence>
<dbReference type="GO" id="GO:0009231">
    <property type="term" value="P:riboflavin biosynthetic process"/>
    <property type="evidence" value="ECO:0007669"/>
    <property type="project" value="UniProtKB-UniPathway"/>
</dbReference>
<dbReference type="InterPro" id="IPR016192">
    <property type="entry name" value="APOBEC/CMP_deaminase_Zn-bd"/>
</dbReference>
<evidence type="ECO:0000256" key="1">
    <source>
        <dbReference type="ARBA" id="ARBA00002151"/>
    </source>
</evidence>
<dbReference type="InterPro" id="IPR002125">
    <property type="entry name" value="CMP_dCMP_dom"/>
</dbReference>
<evidence type="ECO:0000256" key="14">
    <source>
        <dbReference type="PIRNR" id="PIRNR006769"/>
    </source>
</evidence>
<feature type="binding site" evidence="17">
    <location>
        <position position="70"/>
    </location>
    <ligand>
        <name>Zn(2+)</name>
        <dbReference type="ChEBI" id="CHEBI:29105"/>
        <note>catalytic</note>
    </ligand>
</feature>
<keyword evidence="14 20" id="KW-0378">Hydrolase</keyword>
<dbReference type="UniPathway" id="UPA00275">
    <property type="reaction ID" value="UER00401"/>
</dbReference>
<comment type="caution">
    <text evidence="20">The sequence shown here is derived from an EMBL/GenBank/DDBJ whole genome shotgun (WGS) entry which is preliminary data.</text>
</comment>
<dbReference type="Gene3D" id="3.40.140.10">
    <property type="entry name" value="Cytidine Deaminase, domain 2"/>
    <property type="match status" value="1"/>
</dbReference>
<evidence type="ECO:0000256" key="9">
    <source>
        <dbReference type="ARBA" id="ARBA00022857"/>
    </source>
</evidence>
<dbReference type="Pfam" id="PF00383">
    <property type="entry name" value="dCMP_cyt_deam_1"/>
    <property type="match status" value="1"/>
</dbReference>
<dbReference type="Pfam" id="PF01872">
    <property type="entry name" value="RibD_C"/>
    <property type="match status" value="1"/>
</dbReference>
<feature type="binding site" evidence="16">
    <location>
        <position position="164"/>
    </location>
    <ligand>
        <name>NADP(+)</name>
        <dbReference type="ChEBI" id="CHEBI:58349"/>
    </ligand>
</feature>
<feature type="binding site" evidence="17">
    <location>
        <position position="44"/>
    </location>
    <ligand>
        <name>Zn(2+)</name>
        <dbReference type="ChEBI" id="CHEBI:29105"/>
        <note>catalytic</note>
    </ligand>
</feature>
<dbReference type="GO" id="GO:0008835">
    <property type="term" value="F:diaminohydroxyphosphoribosylaminopyrimidine deaminase activity"/>
    <property type="evidence" value="ECO:0007669"/>
    <property type="project" value="UniProtKB-EC"/>
</dbReference>
<comment type="similarity">
    <text evidence="4 14">In the N-terminal section; belongs to the cytidine and deoxycytidylate deaminase family.</text>
</comment>
<dbReference type="PANTHER" id="PTHR38011:SF7">
    <property type="entry name" value="2,5-DIAMINO-6-RIBOSYLAMINO-4(3H)-PYRIMIDINONE 5'-PHOSPHATE REDUCTASE"/>
    <property type="match status" value="1"/>
</dbReference>
<dbReference type="PROSITE" id="PS51747">
    <property type="entry name" value="CYT_DCMP_DEAMINASES_2"/>
    <property type="match status" value="1"/>
</dbReference>
<sequence length="352" mass="35894">MRRALQLAANGPAEGVNPRVGCVILSPAGEVLAEGWHRGAGTCHAEVDALAQLAPGGARGATAVVTLEPCNHTGRTGPCALALIDAGVAQVVYAVADPGPHSAGGAERLRTAGVDVTGGLLAAEAQAFLADWLVSARLGRPHVTVKWASSLDGRAAAADGSSQWITGPAARADVHERRSGADAILVGTGTVLADDPALTARAADGTLLAHQPRPVVVGRRPVPAGAAVHGHPLTPWFLTEHDLPTLLGDLRERGIRRVFVEGGPTLASAFVRAGLVDDYLIYLAPTLLGGDRLALGDIGVAGINEQRRLRIGALRHLGDDLLLVAHPALPAAAPGTTPPTDQTATATPAQTS</sequence>
<keyword evidence="11" id="KW-0511">Multifunctional enzyme</keyword>
<feature type="binding site" evidence="16">
    <location>
        <position position="261"/>
    </location>
    <ligand>
        <name>substrate</name>
    </ligand>
</feature>
<reference evidence="20 21" key="1">
    <citation type="submission" date="2019-03" db="EMBL/GenBank/DDBJ databases">
        <title>Genomics of glacier-inhabiting Cryobacterium strains.</title>
        <authorList>
            <person name="Liu Q."/>
            <person name="Xin Y.-H."/>
        </authorList>
    </citation>
    <scope>NUCLEOTIDE SEQUENCE [LARGE SCALE GENOMIC DNA]</scope>
    <source>
        <strain evidence="20 21">Sr59</strain>
    </source>
</reference>
<dbReference type="GO" id="GO:0008703">
    <property type="term" value="F:5-amino-6-(5-phosphoribosylamino)uracil reductase activity"/>
    <property type="evidence" value="ECO:0007669"/>
    <property type="project" value="UniProtKB-EC"/>
</dbReference>
<keyword evidence="10 14" id="KW-0560">Oxidoreductase</keyword>
<evidence type="ECO:0000256" key="16">
    <source>
        <dbReference type="PIRSR" id="PIRSR006769-2"/>
    </source>
</evidence>
<dbReference type="CDD" id="cd01284">
    <property type="entry name" value="Riboflavin_deaminase-reductase"/>
    <property type="match status" value="1"/>
</dbReference>
<evidence type="ECO:0000313" key="20">
    <source>
        <dbReference type="EMBL" id="TFD91155.1"/>
    </source>
</evidence>
<dbReference type="InterPro" id="IPR050765">
    <property type="entry name" value="Riboflavin_Biosynth_HTPR"/>
</dbReference>
<dbReference type="EC" id="3.5.4.26" evidence="14"/>
<dbReference type="PANTHER" id="PTHR38011">
    <property type="entry name" value="DIHYDROFOLATE REDUCTASE FAMILY PROTEIN (AFU_ORTHOLOGUE AFUA_8G06820)"/>
    <property type="match status" value="1"/>
</dbReference>
<feature type="binding site" evidence="16">
    <location>
        <position position="148"/>
    </location>
    <ligand>
        <name>NADP(+)</name>
        <dbReference type="ChEBI" id="CHEBI:58349"/>
    </ligand>
</feature>
<dbReference type="AlphaFoldDB" id="A0A4R9BU52"/>
<dbReference type="PROSITE" id="PS00903">
    <property type="entry name" value="CYT_DCMP_DEAMINASES_1"/>
    <property type="match status" value="1"/>
</dbReference>
<evidence type="ECO:0000259" key="19">
    <source>
        <dbReference type="PROSITE" id="PS51747"/>
    </source>
</evidence>
<comment type="cofactor">
    <cofactor evidence="14 17">
        <name>Zn(2+)</name>
        <dbReference type="ChEBI" id="CHEBI:29105"/>
    </cofactor>
    <text evidence="14 17">Binds 1 zinc ion.</text>
</comment>
<name>A0A4R9BU52_9MICO</name>
<feature type="binding site" evidence="16">
    <location>
        <begin position="263"/>
        <end position="269"/>
    </location>
    <ligand>
        <name>NADP(+)</name>
        <dbReference type="ChEBI" id="CHEBI:58349"/>
    </ligand>
</feature>
<evidence type="ECO:0000256" key="18">
    <source>
        <dbReference type="SAM" id="MobiDB-lite"/>
    </source>
</evidence>
<dbReference type="OrthoDB" id="9800865at2"/>
<dbReference type="EC" id="1.1.1.193" evidence="14"/>